<name>A0ABR4H064_9EURO</name>
<dbReference type="Proteomes" id="UP001610334">
    <property type="component" value="Unassembled WGS sequence"/>
</dbReference>
<evidence type="ECO:0000313" key="11">
    <source>
        <dbReference type="EMBL" id="KAL2808836.1"/>
    </source>
</evidence>
<evidence type="ECO:0000313" key="12">
    <source>
        <dbReference type="Proteomes" id="UP001610334"/>
    </source>
</evidence>
<dbReference type="PANTHER" id="PTHR21240">
    <property type="entry name" value="2-AMINO-3-CARBOXYLMUCONATE-6-SEMIALDEHYDE DECARBOXYLASE"/>
    <property type="match status" value="1"/>
</dbReference>
<accession>A0ABR4H064</accession>
<dbReference type="EC" id="4.1.1.52" evidence="7"/>
<keyword evidence="4" id="KW-0862">Zinc</keyword>
<dbReference type="InterPro" id="IPR006680">
    <property type="entry name" value="Amidohydro-rel"/>
</dbReference>
<evidence type="ECO:0000256" key="9">
    <source>
        <dbReference type="SAM" id="MobiDB-lite"/>
    </source>
</evidence>
<keyword evidence="12" id="KW-1185">Reference proteome</keyword>
<dbReference type="PANTHER" id="PTHR21240:SF29">
    <property type="entry name" value="AMIDOHYDROLASE-RELATED DOMAIN-CONTAINING PROTEIN"/>
    <property type="match status" value="1"/>
</dbReference>
<keyword evidence="5 8" id="KW-0456">Lyase</keyword>
<comment type="catalytic activity">
    <reaction evidence="6">
        <text>6-methylsalicylate + H(+) = 3-methylphenol + CO2</text>
        <dbReference type="Rhea" id="RHEA:23112"/>
        <dbReference type="ChEBI" id="CHEBI:15378"/>
        <dbReference type="ChEBI" id="CHEBI:16526"/>
        <dbReference type="ChEBI" id="CHEBI:17231"/>
        <dbReference type="ChEBI" id="CHEBI:36658"/>
        <dbReference type="EC" id="4.1.1.52"/>
    </reaction>
    <physiologicalReaction direction="left-to-right" evidence="6">
        <dbReference type="Rhea" id="RHEA:23113"/>
    </physiologicalReaction>
</comment>
<dbReference type="SUPFAM" id="SSF51556">
    <property type="entry name" value="Metallo-dependent hydrolases"/>
    <property type="match status" value="1"/>
</dbReference>
<feature type="region of interest" description="Disordered" evidence="9">
    <location>
        <begin position="16"/>
        <end position="35"/>
    </location>
</feature>
<proteinExistence type="inferred from homology"/>
<dbReference type="Gene3D" id="3.20.20.140">
    <property type="entry name" value="Metal-dependent hydrolases"/>
    <property type="match status" value="2"/>
</dbReference>
<comment type="similarity">
    <text evidence="1">Belongs to the metallo-dependent hydrolases superfamily. ACMSD family.</text>
</comment>
<reference evidence="11 12" key="1">
    <citation type="submission" date="2024-07" db="EMBL/GenBank/DDBJ databases">
        <title>Section-level genome sequencing and comparative genomics of Aspergillus sections Usti and Cavernicolus.</title>
        <authorList>
            <consortium name="Lawrence Berkeley National Laboratory"/>
            <person name="Nybo J.L."/>
            <person name="Vesth T.C."/>
            <person name="Theobald S."/>
            <person name="Frisvad J.C."/>
            <person name="Larsen T.O."/>
            <person name="Kjaerboelling I."/>
            <person name="Rothschild-Mancinelli K."/>
            <person name="Lyhne E.K."/>
            <person name="Kogle M.E."/>
            <person name="Barry K."/>
            <person name="Clum A."/>
            <person name="Na H."/>
            <person name="Ledsgaard L."/>
            <person name="Lin J."/>
            <person name="Lipzen A."/>
            <person name="Kuo A."/>
            <person name="Riley R."/>
            <person name="Mondo S."/>
            <person name="Labutti K."/>
            <person name="Haridas S."/>
            <person name="Pangalinan J."/>
            <person name="Salamov A.A."/>
            <person name="Simmons B.A."/>
            <person name="Magnuson J.K."/>
            <person name="Chen J."/>
            <person name="Drula E."/>
            <person name="Henrissat B."/>
            <person name="Wiebenga A."/>
            <person name="Lubbers R.J."/>
            <person name="Gomes A.C."/>
            <person name="Makela M.R."/>
            <person name="Stajich J."/>
            <person name="Grigoriev I.V."/>
            <person name="Mortensen U.H."/>
            <person name="De Vries R.P."/>
            <person name="Baker S.E."/>
            <person name="Andersen M.R."/>
        </authorList>
    </citation>
    <scope>NUCLEOTIDE SEQUENCE [LARGE SCALE GENOMIC DNA]</scope>
    <source>
        <strain evidence="11 12">CBS 588.65</strain>
    </source>
</reference>
<keyword evidence="3 8" id="KW-0210">Decarboxylase</keyword>
<evidence type="ECO:0000256" key="3">
    <source>
        <dbReference type="ARBA" id="ARBA00022793"/>
    </source>
</evidence>
<evidence type="ECO:0000256" key="2">
    <source>
        <dbReference type="ARBA" id="ARBA00022723"/>
    </source>
</evidence>
<feature type="domain" description="Amidohydrolase-related" evidence="10">
    <location>
        <begin position="133"/>
        <end position="305"/>
    </location>
</feature>
<organism evidence="11 12">
    <name type="scientific">Aspergillus granulosus</name>
    <dbReference type="NCBI Taxonomy" id="176169"/>
    <lineage>
        <taxon>Eukaryota</taxon>
        <taxon>Fungi</taxon>
        <taxon>Dikarya</taxon>
        <taxon>Ascomycota</taxon>
        <taxon>Pezizomycotina</taxon>
        <taxon>Eurotiomycetes</taxon>
        <taxon>Eurotiomycetidae</taxon>
        <taxon>Eurotiales</taxon>
        <taxon>Aspergillaceae</taxon>
        <taxon>Aspergillus</taxon>
        <taxon>Aspergillus subgen. Nidulantes</taxon>
    </lineage>
</organism>
<sequence length="317" mass="35393">MQSFVGKRRGEATYDWGKLANEPGSPPKVRGSGRHLSAEPHLPYKVDTHYHFLPQVYRAALEKAGGDPSGWPTPDWSPEASLQSMVNNGIQKAILSLTAPGASIAPDIESARVLAREINNYAASLHGVTLFTRLFTPIWEELNARKAIVFIHPTHPVNTTWTNPILPQPVIDYPHETTRTAVDLVISNVTQKFPDCPKILSHAGGSLPYLISRIATTSKATESTELMYGKPSQEIKGDFQSFYYDLALSSSPAVLNMVLDLVPNDHITYGSDFPYADSDKIAGFREDLDAFHMGRRLRETIYRRNMENPIRSRKHVR</sequence>
<protein>
    <recommendedName>
        <fullName evidence="7">6-methylsalicylate decarboxylase</fullName>
        <ecNumber evidence="7">4.1.1.52</ecNumber>
    </recommendedName>
</protein>
<comment type="caution">
    <text evidence="11">The sequence shown here is derived from an EMBL/GenBank/DDBJ whole genome shotgun (WGS) entry which is preliminary data.</text>
</comment>
<evidence type="ECO:0000256" key="4">
    <source>
        <dbReference type="ARBA" id="ARBA00022833"/>
    </source>
</evidence>
<evidence type="ECO:0000256" key="8">
    <source>
        <dbReference type="RuleBase" id="RU366045"/>
    </source>
</evidence>
<gene>
    <name evidence="11" type="ORF">BJX63DRAFT_424277</name>
</gene>
<dbReference type="InterPro" id="IPR032465">
    <property type="entry name" value="ACMSD"/>
</dbReference>
<evidence type="ECO:0000256" key="1">
    <source>
        <dbReference type="ARBA" id="ARBA00005871"/>
    </source>
</evidence>
<evidence type="ECO:0000259" key="10">
    <source>
        <dbReference type="Pfam" id="PF04909"/>
    </source>
</evidence>
<dbReference type="EMBL" id="JBFXLT010000102">
    <property type="protein sequence ID" value="KAL2808836.1"/>
    <property type="molecule type" value="Genomic_DNA"/>
</dbReference>
<evidence type="ECO:0000256" key="6">
    <source>
        <dbReference type="ARBA" id="ARBA00036832"/>
    </source>
</evidence>
<evidence type="ECO:0000256" key="7">
    <source>
        <dbReference type="ARBA" id="ARBA00038889"/>
    </source>
</evidence>
<keyword evidence="2" id="KW-0479">Metal-binding</keyword>
<evidence type="ECO:0000256" key="5">
    <source>
        <dbReference type="ARBA" id="ARBA00023239"/>
    </source>
</evidence>
<dbReference type="InterPro" id="IPR032466">
    <property type="entry name" value="Metal_Hydrolase"/>
</dbReference>
<dbReference type="Pfam" id="PF04909">
    <property type="entry name" value="Amidohydro_2"/>
    <property type="match status" value="1"/>
</dbReference>